<dbReference type="GO" id="GO:0005886">
    <property type="term" value="C:plasma membrane"/>
    <property type="evidence" value="ECO:0007669"/>
    <property type="project" value="TreeGrafter"/>
</dbReference>
<proteinExistence type="predicted"/>
<evidence type="ECO:0000256" key="4">
    <source>
        <dbReference type="ARBA" id="ARBA00022989"/>
    </source>
</evidence>
<keyword evidence="2 8" id="KW-0812">Transmembrane</keyword>
<organism evidence="10 11">
    <name type="scientific">Cucurbita argyrosperma subsp. sororia</name>
    <dbReference type="NCBI Taxonomy" id="37648"/>
    <lineage>
        <taxon>Eukaryota</taxon>
        <taxon>Viridiplantae</taxon>
        <taxon>Streptophyta</taxon>
        <taxon>Embryophyta</taxon>
        <taxon>Tracheophyta</taxon>
        <taxon>Spermatophyta</taxon>
        <taxon>Magnoliopsida</taxon>
        <taxon>eudicotyledons</taxon>
        <taxon>Gunneridae</taxon>
        <taxon>Pentapetalae</taxon>
        <taxon>rosids</taxon>
        <taxon>fabids</taxon>
        <taxon>Cucurbitales</taxon>
        <taxon>Cucurbitaceae</taxon>
        <taxon>Cucurbiteae</taxon>
        <taxon>Cucurbita</taxon>
    </lineage>
</organism>
<feature type="transmembrane region" description="Helical" evidence="8">
    <location>
        <begin position="385"/>
        <end position="409"/>
    </location>
</feature>
<feature type="non-terminal residue" evidence="10">
    <location>
        <position position="1"/>
    </location>
</feature>
<dbReference type="Pfam" id="PF13962">
    <property type="entry name" value="PGG"/>
    <property type="match status" value="1"/>
</dbReference>
<evidence type="ECO:0000256" key="8">
    <source>
        <dbReference type="SAM" id="Phobius"/>
    </source>
</evidence>
<dbReference type="PROSITE" id="PS50297">
    <property type="entry name" value="ANK_REP_REGION"/>
    <property type="match status" value="2"/>
</dbReference>
<dbReference type="Pfam" id="PF12796">
    <property type="entry name" value="Ank_2"/>
    <property type="match status" value="2"/>
</dbReference>
<dbReference type="InterPro" id="IPR026961">
    <property type="entry name" value="PGG_dom"/>
</dbReference>
<gene>
    <name evidence="10" type="primary">BAD1</name>
    <name evidence="10" type="ORF">SDJN03_14729</name>
</gene>
<keyword evidence="6 8" id="KW-0472">Membrane</keyword>
<comment type="subcellular location">
    <subcellularLocation>
        <location evidence="1">Membrane</location>
        <topology evidence="1">Multi-pass membrane protein</topology>
    </subcellularLocation>
</comment>
<evidence type="ECO:0000256" key="2">
    <source>
        <dbReference type="ARBA" id="ARBA00022692"/>
    </source>
</evidence>
<evidence type="ECO:0000313" key="11">
    <source>
        <dbReference type="Proteomes" id="UP000685013"/>
    </source>
</evidence>
<keyword evidence="5 7" id="KW-0040">ANK repeat</keyword>
<evidence type="ECO:0000259" key="9">
    <source>
        <dbReference type="Pfam" id="PF13962"/>
    </source>
</evidence>
<dbReference type="PANTHER" id="PTHR24186">
    <property type="entry name" value="PROTEIN PHOSPHATASE 1 REGULATORY SUBUNIT"/>
    <property type="match status" value="1"/>
</dbReference>
<feature type="transmembrane region" description="Helical" evidence="8">
    <location>
        <begin position="351"/>
        <end position="373"/>
    </location>
</feature>
<comment type="caution">
    <text evidence="10">The sequence shown here is derived from an EMBL/GenBank/DDBJ whole genome shotgun (WGS) entry which is preliminary data.</text>
</comment>
<name>A0AAV6N7J1_9ROSI</name>
<feature type="repeat" description="ANK" evidence="7">
    <location>
        <begin position="90"/>
        <end position="122"/>
    </location>
</feature>
<keyword evidence="4 8" id="KW-1133">Transmembrane helix</keyword>
<keyword evidence="3" id="KW-0677">Repeat</keyword>
<feature type="repeat" description="ANK" evidence="7">
    <location>
        <begin position="124"/>
        <end position="145"/>
    </location>
</feature>
<dbReference type="AlphaFoldDB" id="A0AAV6N7J1"/>
<evidence type="ECO:0000256" key="1">
    <source>
        <dbReference type="ARBA" id="ARBA00004141"/>
    </source>
</evidence>
<dbReference type="SMART" id="SM00248">
    <property type="entry name" value="ANK"/>
    <property type="match status" value="5"/>
</dbReference>
<evidence type="ECO:0000256" key="6">
    <source>
        <dbReference type="ARBA" id="ARBA00023136"/>
    </source>
</evidence>
<dbReference type="InterPro" id="IPR002110">
    <property type="entry name" value="Ankyrin_rpt"/>
</dbReference>
<evidence type="ECO:0000256" key="3">
    <source>
        <dbReference type="ARBA" id="ARBA00022737"/>
    </source>
</evidence>
<evidence type="ECO:0000256" key="5">
    <source>
        <dbReference type="ARBA" id="ARBA00023043"/>
    </source>
</evidence>
<evidence type="ECO:0000313" key="10">
    <source>
        <dbReference type="EMBL" id="KAG6592383.1"/>
    </source>
</evidence>
<sequence length="459" mass="51545">MEANGENNELRLAISSLEESKRKLYEASKIGSIQSLKTLIRGDPNIIQRVLISSSNAESPLHVSVLHHHLEFTRFLLNLVPELAGEVDDLQRTPLHLASENGTVEIVQALLEKNTSTCMVRDLNGLIPLHHAVINGRIDIMQRLIIARSRSPWIKLHNGQTVLHLCVKHNHLEALKLFITMIKDPQDYGFLNEGDENENTILDLSMMLRRIEIVQYLLSIPGIKTGTNAVKNCATSNEKESPSRTQEQCDKKLSISLTFRKFIRSLWMKNLEYKGDWFQDVQGTMMLVATVIATVAFQGAINPPGGVWQEDIPFNSNSTIHRLFHSSNTLKTFIAGTAVMAYPTSDQGNSYTGYLVTNSISFFASICVIMFIIGRLPLKNRICAWMLTVTMCIAIASLSQSYLMGVWMVNVSYRKSDALKIAWYISLATVGVVFLCCIIIPFLLLVVKLLVWAVKRSKL</sequence>
<protein>
    <submittedName>
        <fullName evidence="10">Ankyrin repeat-containing protein BDA1</fullName>
    </submittedName>
</protein>
<accession>A0AAV6N7J1</accession>
<feature type="domain" description="PGG" evidence="9">
    <location>
        <begin position="276"/>
        <end position="409"/>
    </location>
</feature>
<dbReference type="EMBL" id="JAGKQH010000009">
    <property type="protein sequence ID" value="KAG6592383.1"/>
    <property type="molecule type" value="Genomic_DNA"/>
</dbReference>
<dbReference type="PROSITE" id="PS50088">
    <property type="entry name" value="ANK_REPEAT"/>
    <property type="match status" value="2"/>
</dbReference>
<keyword evidence="11" id="KW-1185">Reference proteome</keyword>
<evidence type="ECO:0000256" key="7">
    <source>
        <dbReference type="PROSITE-ProRule" id="PRU00023"/>
    </source>
</evidence>
<feature type="transmembrane region" description="Helical" evidence="8">
    <location>
        <begin position="421"/>
        <end position="454"/>
    </location>
</feature>
<reference evidence="10 11" key="1">
    <citation type="journal article" date="2021" name="Hortic Res">
        <title>The domestication of Cucurbita argyrosperma as revealed by the genome of its wild relative.</title>
        <authorList>
            <person name="Barrera-Redondo J."/>
            <person name="Sanchez-de la Vega G."/>
            <person name="Aguirre-Liguori J.A."/>
            <person name="Castellanos-Morales G."/>
            <person name="Gutierrez-Guerrero Y.T."/>
            <person name="Aguirre-Dugua X."/>
            <person name="Aguirre-Planter E."/>
            <person name="Tenaillon M.I."/>
            <person name="Lira-Saade R."/>
            <person name="Eguiarte L.E."/>
        </authorList>
    </citation>
    <scope>NUCLEOTIDE SEQUENCE [LARGE SCALE GENOMIC DNA]</scope>
    <source>
        <strain evidence="10">JBR-2021</strain>
    </source>
</reference>
<dbReference type="PANTHER" id="PTHR24186:SF37">
    <property type="entry name" value="PGG DOMAIN-CONTAINING PROTEIN"/>
    <property type="match status" value="1"/>
</dbReference>
<dbReference type="Proteomes" id="UP000685013">
    <property type="component" value="Chromosome 9"/>
</dbReference>